<evidence type="ECO:0000256" key="5">
    <source>
        <dbReference type="ARBA" id="ARBA00004498"/>
    </source>
</evidence>
<evidence type="ECO:0000256" key="12">
    <source>
        <dbReference type="ARBA" id="ARBA00022530"/>
    </source>
</evidence>
<comment type="catalytic activity">
    <reaction evidence="40">
        <text>L-glutaminyl-[protein] + dopamine = 5-dopaminyl-L-glutamyl-[protein] + NH4(+)</text>
        <dbReference type="Rhea" id="RHEA:66556"/>
        <dbReference type="Rhea" id="RHEA-COMP:10207"/>
        <dbReference type="Rhea" id="RHEA-COMP:17053"/>
        <dbReference type="ChEBI" id="CHEBI:28938"/>
        <dbReference type="ChEBI" id="CHEBI:30011"/>
        <dbReference type="ChEBI" id="CHEBI:59905"/>
        <dbReference type="ChEBI" id="CHEBI:167175"/>
    </reaction>
    <physiologicalReaction direction="left-to-right" evidence="40">
        <dbReference type="Rhea" id="RHEA:66557"/>
    </physiologicalReaction>
</comment>
<dbReference type="OrthoDB" id="437511at2759"/>
<dbReference type="GO" id="GO:0006508">
    <property type="term" value="P:proteolysis"/>
    <property type="evidence" value="ECO:0007669"/>
    <property type="project" value="UniProtKB-KW"/>
</dbReference>
<dbReference type="EC" id="2.3.2.13" evidence="24"/>
<proteinExistence type="inferred from homology"/>
<dbReference type="AlphaFoldDB" id="A0A401Q3K4"/>
<dbReference type="InterPro" id="IPR036238">
    <property type="entry name" value="Transglutaminase_C_sf"/>
</dbReference>
<organism evidence="44 45">
    <name type="scientific">Scyliorhinus torazame</name>
    <name type="common">Cloudy catshark</name>
    <name type="synonym">Catulus torazame</name>
    <dbReference type="NCBI Taxonomy" id="75743"/>
    <lineage>
        <taxon>Eukaryota</taxon>
        <taxon>Metazoa</taxon>
        <taxon>Chordata</taxon>
        <taxon>Craniata</taxon>
        <taxon>Vertebrata</taxon>
        <taxon>Chondrichthyes</taxon>
        <taxon>Elasmobranchii</taxon>
        <taxon>Galeomorphii</taxon>
        <taxon>Galeoidea</taxon>
        <taxon>Carcharhiniformes</taxon>
        <taxon>Scyliorhinidae</taxon>
        <taxon>Scyliorhinus</taxon>
    </lineage>
</organism>
<feature type="domain" description="Transglutaminase-like" evidence="43">
    <location>
        <begin position="288"/>
        <end position="380"/>
    </location>
</feature>
<comment type="catalytic activity">
    <reaction evidence="26">
        <text>L-glutaminyl-[protein] + L-lysyl-[protein] = [protein]-L-lysyl-N(6)-5-L-glutamyl-[protein] + NH4(+)</text>
        <dbReference type="Rhea" id="RHEA:54816"/>
        <dbReference type="Rhea" id="RHEA-COMP:9752"/>
        <dbReference type="Rhea" id="RHEA-COMP:10207"/>
        <dbReference type="Rhea" id="RHEA-COMP:14005"/>
        <dbReference type="ChEBI" id="CHEBI:28938"/>
        <dbReference type="ChEBI" id="CHEBI:29969"/>
        <dbReference type="ChEBI" id="CHEBI:30011"/>
        <dbReference type="ChEBI" id="CHEBI:138370"/>
        <dbReference type="EC" id="2.3.2.13"/>
    </reaction>
    <physiologicalReaction direction="left-to-right" evidence="26">
        <dbReference type="Rhea" id="RHEA:54817"/>
    </physiologicalReaction>
</comment>
<evidence type="ECO:0000256" key="17">
    <source>
        <dbReference type="ARBA" id="ARBA00022801"/>
    </source>
</evidence>
<evidence type="ECO:0000256" key="22">
    <source>
        <dbReference type="ARBA" id="ARBA00023242"/>
    </source>
</evidence>
<feature type="active site" evidence="41">
    <location>
        <position position="296"/>
    </location>
</feature>
<keyword evidence="15 42" id="KW-0479">Metal-binding</keyword>
<evidence type="ECO:0000256" key="25">
    <source>
        <dbReference type="ARBA" id="ARBA00036377"/>
    </source>
</evidence>
<dbReference type="Proteomes" id="UP000288216">
    <property type="component" value="Unassembled WGS sequence"/>
</dbReference>
<dbReference type="EC" id="3.5.1.44" evidence="27"/>
<keyword evidence="45" id="KW-1185">Reference proteome</keyword>
<dbReference type="OMA" id="TAMVNCC"/>
<evidence type="ECO:0000256" key="29">
    <source>
        <dbReference type="ARBA" id="ARBA00041650"/>
    </source>
</evidence>
<evidence type="ECO:0000256" key="31">
    <source>
        <dbReference type="ARBA" id="ARBA00042099"/>
    </source>
</evidence>
<comment type="catalytic activity">
    <reaction evidence="38">
        <text>L-glutaminyl-[protein] + histamine = 5-histaminyl-L-glutamyl-[protein] + NH4(+)</text>
        <dbReference type="Rhea" id="RHEA:66564"/>
        <dbReference type="Rhea" id="RHEA-COMP:10207"/>
        <dbReference type="Rhea" id="RHEA-COMP:17056"/>
        <dbReference type="ChEBI" id="CHEBI:28938"/>
        <dbReference type="ChEBI" id="CHEBI:30011"/>
        <dbReference type="ChEBI" id="CHEBI:58432"/>
        <dbReference type="ChEBI" id="CHEBI:167179"/>
    </reaction>
    <physiologicalReaction direction="left-to-right" evidence="38">
        <dbReference type="Rhea" id="RHEA:66565"/>
    </physiologicalReaction>
</comment>
<evidence type="ECO:0000256" key="19">
    <source>
        <dbReference type="ARBA" id="ARBA00023128"/>
    </source>
</evidence>
<evidence type="ECO:0000256" key="10">
    <source>
        <dbReference type="ARBA" id="ARBA00022490"/>
    </source>
</evidence>
<evidence type="ECO:0000256" key="39">
    <source>
        <dbReference type="ARBA" id="ARBA00048230"/>
    </source>
</evidence>
<evidence type="ECO:0000256" key="18">
    <source>
        <dbReference type="ARBA" id="ARBA00022837"/>
    </source>
</evidence>
<dbReference type="SUPFAM" id="SSF54001">
    <property type="entry name" value="Cysteine proteinases"/>
    <property type="match status" value="1"/>
</dbReference>
<keyword evidence="23" id="KW-0012">Acyltransferase</keyword>
<keyword evidence="10" id="KW-0963">Cytoplasm</keyword>
<dbReference type="FunFam" id="2.60.40.10:FF:000090">
    <property type="entry name" value="Protein-glutamine gamma-glutamyltransferase 2"/>
    <property type="match status" value="1"/>
</dbReference>
<evidence type="ECO:0000256" key="20">
    <source>
        <dbReference type="ARBA" id="ARBA00023134"/>
    </source>
</evidence>
<evidence type="ECO:0000256" key="40">
    <source>
        <dbReference type="ARBA" id="ARBA00048365"/>
    </source>
</evidence>
<evidence type="ECO:0000256" key="36">
    <source>
        <dbReference type="ARBA" id="ARBA00043138"/>
    </source>
</evidence>
<evidence type="ECO:0000256" key="1">
    <source>
        <dbReference type="ARBA" id="ARBA00004123"/>
    </source>
</evidence>
<name>A0A401Q3K4_SCYTO</name>
<evidence type="ECO:0000313" key="45">
    <source>
        <dbReference type="Proteomes" id="UP000288216"/>
    </source>
</evidence>
<evidence type="ECO:0000256" key="35">
    <source>
        <dbReference type="ARBA" id="ARBA00043104"/>
    </source>
</evidence>
<dbReference type="Gene3D" id="2.60.40.10">
    <property type="entry name" value="Immunoglobulins"/>
    <property type="match status" value="3"/>
</dbReference>
<dbReference type="Pfam" id="PF00927">
    <property type="entry name" value="Transglut_C"/>
    <property type="match status" value="2"/>
</dbReference>
<keyword evidence="9" id="KW-1003">Cell membrane</keyword>
<dbReference type="InterPro" id="IPR023608">
    <property type="entry name" value="Transglutaminase_animal"/>
</dbReference>
<dbReference type="InterPro" id="IPR014756">
    <property type="entry name" value="Ig_E-set"/>
</dbReference>
<feature type="active site" evidence="41">
    <location>
        <position position="354"/>
    </location>
</feature>
<dbReference type="GO" id="GO:0008233">
    <property type="term" value="F:peptidase activity"/>
    <property type="evidence" value="ECO:0007669"/>
    <property type="project" value="UniProtKB-KW"/>
</dbReference>
<comment type="caution">
    <text evidence="44">The sequence shown here is derived from an EMBL/GenBank/DDBJ whole genome shotgun (WGS) entry which is preliminary data.</text>
</comment>
<dbReference type="InterPro" id="IPR013783">
    <property type="entry name" value="Ig-like_fold"/>
</dbReference>
<comment type="cofactor">
    <cofactor evidence="42">
        <name>Ca(2+)</name>
        <dbReference type="ChEBI" id="CHEBI:29108"/>
    </cofactor>
    <text evidence="42">Binds 1 Ca(2+) ion per subunit.</text>
</comment>
<evidence type="ECO:0000256" key="37">
    <source>
        <dbReference type="ARBA" id="ARBA00047868"/>
    </source>
</evidence>
<dbReference type="GO" id="GO:0005634">
    <property type="term" value="C:nucleus"/>
    <property type="evidence" value="ECO:0007669"/>
    <property type="project" value="UniProtKB-SubCell"/>
</dbReference>
<dbReference type="InterPro" id="IPR002931">
    <property type="entry name" value="Transglutaminase-like"/>
</dbReference>
<evidence type="ECO:0000256" key="28">
    <source>
        <dbReference type="ARBA" id="ARBA00040561"/>
    </source>
</evidence>
<keyword evidence="8" id="KW-0158">Chromosome</keyword>
<evidence type="ECO:0000256" key="6">
    <source>
        <dbReference type="ARBA" id="ARBA00004514"/>
    </source>
</evidence>
<keyword evidence="13" id="KW-0645">Protease</keyword>
<accession>A0A401Q3K4</accession>
<evidence type="ECO:0000256" key="23">
    <source>
        <dbReference type="ARBA" id="ARBA00023315"/>
    </source>
</evidence>
<feature type="active site" evidence="41">
    <location>
        <position position="377"/>
    </location>
</feature>
<evidence type="ECO:0000256" key="2">
    <source>
        <dbReference type="ARBA" id="ARBA00004173"/>
    </source>
</evidence>
<evidence type="ECO:0000256" key="4">
    <source>
        <dbReference type="ARBA" id="ARBA00004286"/>
    </source>
</evidence>
<evidence type="ECO:0000256" key="24">
    <source>
        <dbReference type="ARBA" id="ARBA00024222"/>
    </source>
</evidence>
<evidence type="ECO:0000256" key="38">
    <source>
        <dbReference type="ARBA" id="ARBA00047876"/>
    </source>
</evidence>
<dbReference type="GO" id="GO:0046872">
    <property type="term" value="F:metal ion binding"/>
    <property type="evidence" value="ECO:0007669"/>
    <property type="project" value="UniProtKB-KW"/>
</dbReference>
<keyword evidence="11" id="KW-0964">Secreted</keyword>
<evidence type="ECO:0000256" key="34">
    <source>
        <dbReference type="ARBA" id="ARBA00042912"/>
    </source>
</evidence>
<dbReference type="PIRSF" id="PIRSF000459">
    <property type="entry name" value="TGM_EBP42"/>
    <property type="match status" value="1"/>
</dbReference>
<evidence type="ECO:0000256" key="14">
    <source>
        <dbReference type="ARBA" id="ARBA00022679"/>
    </source>
</evidence>
<dbReference type="SMART" id="SM00460">
    <property type="entry name" value="TGc"/>
    <property type="match status" value="1"/>
</dbReference>
<evidence type="ECO:0000256" key="21">
    <source>
        <dbReference type="ARBA" id="ARBA00023136"/>
    </source>
</evidence>
<evidence type="ECO:0000256" key="26">
    <source>
        <dbReference type="ARBA" id="ARBA00036876"/>
    </source>
</evidence>
<keyword evidence="14" id="KW-0808">Transferase</keyword>
<dbReference type="InterPro" id="IPR050779">
    <property type="entry name" value="Transglutaminase"/>
</dbReference>
<evidence type="ECO:0000256" key="33">
    <source>
        <dbReference type="ARBA" id="ARBA00042239"/>
    </source>
</evidence>
<gene>
    <name evidence="44" type="ORF">scyTo_0017985</name>
</gene>
<keyword evidence="22" id="KW-0539">Nucleus</keyword>
<protein>
    <recommendedName>
        <fullName evidence="28">Protein-glutamine gamma-glutamyltransferase 2</fullName>
        <ecNumber evidence="24">2.3.2.13</ecNumber>
        <ecNumber evidence="27">3.5.1.44</ecNumber>
    </recommendedName>
    <alternativeName>
        <fullName evidence="31">Isopeptidase TGM2</fullName>
    </alternativeName>
    <alternativeName>
        <fullName evidence="33">Protein-glutamine deamidase TGM2</fullName>
    </alternativeName>
    <alternativeName>
        <fullName evidence="32">Protein-glutamine dopaminyltransferase TGM2</fullName>
    </alternativeName>
    <alternativeName>
        <fullName evidence="35">Protein-glutamine histaminyltransferase TGM2</fullName>
    </alternativeName>
    <alternativeName>
        <fullName evidence="36">Protein-glutamine noradrenalinyltransferase TGM2</fullName>
    </alternativeName>
    <alternativeName>
        <fullName evidence="34">Protein-glutamine serotonyltransferase TGM2</fullName>
    </alternativeName>
    <alternativeName>
        <fullName evidence="30">Tissue transglutaminase</fullName>
    </alternativeName>
    <alternativeName>
        <fullName evidence="29">Transglutaminase-2</fullName>
    </alternativeName>
</protein>
<dbReference type="Gene3D" id="3.90.260.10">
    <property type="entry name" value="Transglutaminase-like"/>
    <property type="match status" value="1"/>
</dbReference>
<evidence type="ECO:0000256" key="16">
    <source>
        <dbReference type="ARBA" id="ARBA00022741"/>
    </source>
</evidence>
<evidence type="ECO:0000256" key="42">
    <source>
        <dbReference type="PIRSR" id="PIRSR000459-2"/>
    </source>
</evidence>
<evidence type="ECO:0000256" key="13">
    <source>
        <dbReference type="ARBA" id="ARBA00022670"/>
    </source>
</evidence>
<dbReference type="Pfam" id="PF01841">
    <property type="entry name" value="Transglut_core"/>
    <property type="match status" value="1"/>
</dbReference>
<keyword evidence="19" id="KW-0496">Mitochondrion</keyword>
<comment type="catalytic activity">
    <reaction evidence="37">
        <text>L-glutaminyl-[protein] + H2O = L-glutamyl-[protein] + NH4(+)</text>
        <dbReference type="Rhea" id="RHEA:16441"/>
        <dbReference type="Rhea" id="RHEA-COMP:10207"/>
        <dbReference type="Rhea" id="RHEA-COMP:10208"/>
        <dbReference type="ChEBI" id="CHEBI:15377"/>
        <dbReference type="ChEBI" id="CHEBI:28938"/>
        <dbReference type="ChEBI" id="CHEBI:29973"/>
        <dbReference type="ChEBI" id="CHEBI:30011"/>
        <dbReference type="EC" id="3.5.1.44"/>
    </reaction>
    <physiologicalReaction direction="left-to-right" evidence="37">
        <dbReference type="Rhea" id="RHEA:16442"/>
    </physiologicalReaction>
</comment>
<keyword evidence="20" id="KW-0342">GTP-binding</keyword>
<dbReference type="GO" id="GO:0005739">
    <property type="term" value="C:mitochondrion"/>
    <property type="evidence" value="ECO:0007669"/>
    <property type="project" value="UniProtKB-SubCell"/>
</dbReference>
<dbReference type="InterPro" id="IPR008958">
    <property type="entry name" value="Transglutaminase_C"/>
</dbReference>
<evidence type="ECO:0000256" key="41">
    <source>
        <dbReference type="PIRSR" id="PIRSR000459-1"/>
    </source>
</evidence>
<keyword evidence="18 42" id="KW-0106">Calcium</keyword>
<evidence type="ECO:0000256" key="32">
    <source>
        <dbReference type="ARBA" id="ARBA00042105"/>
    </source>
</evidence>
<dbReference type="EMBL" id="BFAA01012140">
    <property type="protein sequence ID" value="GCB79955.1"/>
    <property type="molecule type" value="Genomic_DNA"/>
</dbReference>
<comment type="catalytic activity">
    <reaction evidence="25">
        <text>L-glutaminyl-[protein] + serotonin = 5-serotonyl-L-glutamyl-[protein] + NH4(+)</text>
        <dbReference type="Rhea" id="RHEA:66552"/>
        <dbReference type="Rhea" id="RHEA-COMP:10207"/>
        <dbReference type="Rhea" id="RHEA-COMP:17052"/>
        <dbReference type="ChEBI" id="CHEBI:28938"/>
        <dbReference type="ChEBI" id="CHEBI:30011"/>
        <dbReference type="ChEBI" id="CHEBI:167174"/>
        <dbReference type="ChEBI" id="CHEBI:350546"/>
    </reaction>
    <physiologicalReaction direction="left-to-right" evidence="25">
        <dbReference type="Rhea" id="RHEA:66553"/>
    </physiologicalReaction>
</comment>
<dbReference type="PANTHER" id="PTHR11590">
    <property type="entry name" value="PROTEIN-GLUTAMINE GAMMA-GLUTAMYLTRANSFERASE"/>
    <property type="match status" value="1"/>
</dbReference>
<keyword evidence="17" id="KW-0378">Hydrolase</keyword>
<dbReference type="GO" id="GO:0005525">
    <property type="term" value="F:GTP binding"/>
    <property type="evidence" value="ECO:0007669"/>
    <property type="project" value="UniProtKB-KW"/>
</dbReference>
<dbReference type="GO" id="GO:0050568">
    <property type="term" value="F:protein-glutamine glutaminase activity"/>
    <property type="evidence" value="ECO:0007669"/>
    <property type="project" value="UniProtKB-EC"/>
</dbReference>
<evidence type="ECO:0000256" key="7">
    <source>
        <dbReference type="ARBA" id="ARBA00005968"/>
    </source>
</evidence>
<dbReference type="GO" id="GO:0005694">
    <property type="term" value="C:chromosome"/>
    <property type="evidence" value="ECO:0007669"/>
    <property type="project" value="UniProtKB-SubCell"/>
</dbReference>
<dbReference type="PANTHER" id="PTHR11590:SF6">
    <property type="entry name" value="PROTEIN-GLUTAMINE GAMMA-GLUTAMYLTRANSFERASE 2"/>
    <property type="match status" value="1"/>
</dbReference>
<dbReference type="GO" id="GO:0003810">
    <property type="term" value="F:protein-glutamine gamma-glutamyltransferase activity"/>
    <property type="evidence" value="ECO:0007669"/>
    <property type="project" value="UniProtKB-EC"/>
</dbReference>
<dbReference type="InterPro" id="IPR038765">
    <property type="entry name" value="Papain-like_cys_pep_sf"/>
</dbReference>
<keyword evidence="16" id="KW-0547">Nucleotide-binding</keyword>
<dbReference type="SUPFAM" id="SSF81296">
    <property type="entry name" value="E set domains"/>
    <property type="match status" value="1"/>
</dbReference>
<dbReference type="GO" id="GO:0005829">
    <property type="term" value="C:cytosol"/>
    <property type="evidence" value="ECO:0007669"/>
    <property type="project" value="UniProtKB-SubCell"/>
</dbReference>
<feature type="binding site" evidence="42">
    <location>
        <position position="471"/>
    </location>
    <ligand>
        <name>Ca(2+)</name>
        <dbReference type="ChEBI" id="CHEBI:29108"/>
    </ligand>
</feature>
<comment type="subcellular location">
    <subcellularLocation>
        <location evidence="3">Cell membrane</location>
    </subcellularLocation>
    <subcellularLocation>
        <location evidence="4">Chromosome</location>
    </subcellularLocation>
    <subcellularLocation>
        <location evidence="6">Cytoplasm</location>
        <location evidence="6">Cytosol</location>
    </subcellularLocation>
    <subcellularLocation>
        <location evidence="2">Mitochondrion</location>
    </subcellularLocation>
    <subcellularLocation>
        <location evidence="1">Nucleus</location>
    </subcellularLocation>
    <subcellularLocation>
        <location evidence="5">Secreted</location>
        <location evidence="5">Extracellular space</location>
        <location evidence="5">Extracellular matrix</location>
    </subcellularLocation>
</comment>
<feature type="binding site" evidence="42">
    <location>
        <position position="419"/>
    </location>
    <ligand>
        <name>Ca(2+)</name>
        <dbReference type="ChEBI" id="CHEBI:29108"/>
    </ligand>
</feature>
<dbReference type="InterPro" id="IPR001102">
    <property type="entry name" value="Transglutaminase_N"/>
</dbReference>
<feature type="binding site" evidence="42">
    <location>
        <position position="417"/>
    </location>
    <ligand>
        <name>Ca(2+)</name>
        <dbReference type="ChEBI" id="CHEBI:29108"/>
    </ligand>
</feature>
<dbReference type="InterPro" id="IPR036985">
    <property type="entry name" value="Transglutaminase-like_sf"/>
</dbReference>
<comment type="catalytic activity">
    <reaction evidence="39">
        <text>L-glutaminyl-[protein] + (R)-noradrenaline = 5-(R)-noradrenalinyl-L-glutamyl-[protein] + NH4(+)</text>
        <dbReference type="Rhea" id="RHEA:66560"/>
        <dbReference type="Rhea" id="RHEA-COMP:10207"/>
        <dbReference type="Rhea" id="RHEA-COMP:17054"/>
        <dbReference type="ChEBI" id="CHEBI:28938"/>
        <dbReference type="ChEBI" id="CHEBI:30011"/>
        <dbReference type="ChEBI" id="CHEBI:72587"/>
        <dbReference type="ChEBI" id="CHEBI:167178"/>
    </reaction>
    <physiologicalReaction direction="left-to-right" evidence="39">
        <dbReference type="Rhea" id="RHEA:66561"/>
    </physiologicalReaction>
</comment>
<evidence type="ECO:0000256" key="30">
    <source>
        <dbReference type="ARBA" id="ARBA00041677"/>
    </source>
</evidence>
<evidence type="ECO:0000313" key="44">
    <source>
        <dbReference type="EMBL" id="GCB79955.1"/>
    </source>
</evidence>
<evidence type="ECO:0000256" key="11">
    <source>
        <dbReference type="ARBA" id="ARBA00022525"/>
    </source>
</evidence>
<sequence length="707" mass="79456">MLIDSNKYRGTPKRRDHFTKRNLATLAEMNFTVDFQCEVNNQNHRTAEIGTNRLIVRRGQPFCIILQSLTDEYIDHSTIVLTAKTGLKPSTSSGTEVLFSVNSSSANGWSAFVSSSTGTRLTLVISSSPNAKIGRYSLHLLTTKEFKSSKIGEFILLFNPWCTEDEVFLDSDEQRKEYVLNEDGIIFVGTNQSIQSRSWYFGQFEDKIIDICLTLLDKNLKCQKCPEKDYIRRNDPVYISRVVTAMVNCCDDSGVLQGKWSSPYTGGTCPWHWNGSVAILHQWENCGSQRVQFGQCWVFAAVACSVLRCLGIPTRVVTNFNSAHDSNGNLTIDEFFDEYGRKCGGEGDSVWNFHVWVEGWMARNDLRPGYDGWQVLDPTPQEKSEGIYCCGPAPVNAIKEGAVHMKYDVPFVFAEVNADQVSWLLHRDGTKEKINIETQHVGQNISTKSCGRNDRDDITHNYKYPEGSNKERAIVSEADLINRLGCVPEKKLHLHMKAEKSINNGSDAQVHVTISNRSSLNMVCNLNFSAHVKSYNGNLVNQITTKDLEQIAVRANGDETMTLAVPYSDYGNYLGHHHLIKLTASVVDIVTKQIALAVNDLSVINPQITIQIRGDPVIHLPLIAEIQYTNSLRVPLNDCVFTVEGTHLIHGMKTFRINRIDANQTIKMPVEFIPSKTGPRKLMVDFDCKEMTDVKGFKNITVQGFKL</sequence>
<feature type="binding site" evidence="42">
    <location>
        <position position="466"/>
    </location>
    <ligand>
        <name>Ca(2+)</name>
        <dbReference type="ChEBI" id="CHEBI:29108"/>
    </ligand>
</feature>
<dbReference type="Pfam" id="PF00868">
    <property type="entry name" value="Transglut_N"/>
    <property type="match status" value="1"/>
</dbReference>
<reference evidence="44 45" key="1">
    <citation type="journal article" date="2018" name="Nat. Ecol. Evol.">
        <title>Shark genomes provide insights into elasmobranch evolution and the origin of vertebrates.</title>
        <authorList>
            <person name="Hara Y"/>
            <person name="Yamaguchi K"/>
            <person name="Onimaru K"/>
            <person name="Kadota M"/>
            <person name="Koyanagi M"/>
            <person name="Keeley SD"/>
            <person name="Tatsumi K"/>
            <person name="Tanaka K"/>
            <person name="Motone F"/>
            <person name="Kageyama Y"/>
            <person name="Nozu R"/>
            <person name="Adachi N"/>
            <person name="Nishimura O"/>
            <person name="Nakagawa R"/>
            <person name="Tanegashima C"/>
            <person name="Kiyatake I"/>
            <person name="Matsumoto R"/>
            <person name="Murakumo K"/>
            <person name="Nishida K"/>
            <person name="Terakita A"/>
            <person name="Kuratani S"/>
            <person name="Sato K"/>
            <person name="Hyodo S Kuraku.S."/>
        </authorList>
    </citation>
    <scope>NUCLEOTIDE SEQUENCE [LARGE SCALE GENOMIC DNA]</scope>
</reference>
<dbReference type="SUPFAM" id="SSF49309">
    <property type="entry name" value="Transglutaminase, two C-terminal domains"/>
    <property type="match status" value="2"/>
</dbReference>
<dbReference type="GO" id="GO:0005886">
    <property type="term" value="C:plasma membrane"/>
    <property type="evidence" value="ECO:0007669"/>
    <property type="project" value="UniProtKB-SubCell"/>
</dbReference>
<evidence type="ECO:0000256" key="8">
    <source>
        <dbReference type="ARBA" id="ARBA00022454"/>
    </source>
</evidence>
<dbReference type="STRING" id="75743.A0A401Q3K4"/>
<evidence type="ECO:0000259" key="43">
    <source>
        <dbReference type="SMART" id="SM00460"/>
    </source>
</evidence>
<evidence type="ECO:0000256" key="15">
    <source>
        <dbReference type="ARBA" id="ARBA00022723"/>
    </source>
</evidence>
<evidence type="ECO:0000256" key="27">
    <source>
        <dbReference type="ARBA" id="ARBA00039019"/>
    </source>
</evidence>
<dbReference type="FunFam" id="3.90.260.10:FF:000001">
    <property type="entry name" value="Protein-glutamine gamma-glutamyltransferase 2"/>
    <property type="match status" value="1"/>
</dbReference>
<evidence type="ECO:0000256" key="9">
    <source>
        <dbReference type="ARBA" id="ARBA00022475"/>
    </source>
</evidence>
<keyword evidence="12" id="KW-0272">Extracellular matrix</keyword>
<comment type="similarity">
    <text evidence="7">Belongs to the transglutaminase superfamily. Transglutaminase family.</text>
</comment>
<keyword evidence="21" id="KW-0472">Membrane</keyword>
<evidence type="ECO:0000256" key="3">
    <source>
        <dbReference type="ARBA" id="ARBA00004236"/>
    </source>
</evidence>